<proteinExistence type="predicted"/>
<dbReference type="EMBL" id="FMZC01000007">
    <property type="protein sequence ID" value="SDD57678.1"/>
    <property type="molecule type" value="Genomic_DNA"/>
</dbReference>
<dbReference type="AlphaFoldDB" id="A0A1G6VVU2"/>
<name>A0A1G6VVU2_9BURK</name>
<organism evidence="1 2">
    <name type="scientific">Paracidovorax valerianellae</name>
    <dbReference type="NCBI Taxonomy" id="187868"/>
    <lineage>
        <taxon>Bacteria</taxon>
        <taxon>Pseudomonadati</taxon>
        <taxon>Pseudomonadota</taxon>
        <taxon>Betaproteobacteria</taxon>
        <taxon>Burkholderiales</taxon>
        <taxon>Comamonadaceae</taxon>
        <taxon>Paracidovorax</taxon>
    </lineage>
</organism>
<gene>
    <name evidence="1" type="ORF">SAMN05192589_107152</name>
</gene>
<dbReference type="STRING" id="187868.SAMN05192589_107152"/>
<evidence type="ECO:0000313" key="1">
    <source>
        <dbReference type="EMBL" id="SDD57678.1"/>
    </source>
</evidence>
<reference evidence="1 2" key="1">
    <citation type="submission" date="2016-10" db="EMBL/GenBank/DDBJ databases">
        <authorList>
            <person name="de Groot N.N."/>
        </authorList>
    </citation>
    <scope>NUCLEOTIDE SEQUENCE [LARGE SCALE GENOMIC DNA]</scope>
    <source>
        <strain evidence="1 2">DSM 16619</strain>
    </source>
</reference>
<dbReference type="RefSeq" id="WP_092744187.1">
    <property type="nucleotide sequence ID" value="NZ_FMZC01000007.1"/>
</dbReference>
<protein>
    <submittedName>
        <fullName evidence="1">Uncharacterized protein</fullName>
    </submittedName>
</protein>
<keyword evidence="2" id="KW-1185">Reference proteome</keyword>
<dbReference type="OrthoDB" id="9009086at2"/>
<evidence type="ECO:0000313" key="2">
    <source>
        <dbReference type="Proteomes" id="UP000198781"/>
    </source>
</evidence>
<accession>A0A1G6VVU2</accession>
<sequence>MPFYRLKTGFVHIKGSKLPKPCAARLQTEGSEQVCGAWSVFLCDGPAEGRSTCDAPLCEAHARQIGSNRHLCPPCHLQHRDADPQRGLFTSLV</sequence>
<dbReference type="Proteomes" id="UP000198781">
    <property type="component" value="Unassembled WGS sequence"/>
</dbReference>